<evidence type="ECO:0000313" key="2">
    <source>
        <dbReference type="Proteomes" id="UP000887013"/>
    </source>
</evidence>
<dbReference type="Proteomes" id="UP000887013">
    <property type="component" value="Unassembled WGS sequence"/>
</dbReference>
<protein>
    <submittedName>
        <fullName evidence="1">Uncharacterized protein</fullName>
    </submittedName>
</protein>
<gene>
    <name evidence="1" type="ORF">NPIL_3831</name>
</gene>
<name>A0A8X6MAZ4_NEPPI</name>
<reference evidence="1" key="1">
    <citation type="submission" date="2020-08" db="EMBL/GenBank/DDBJ databases">
        <title>Multicomponent nature underlies the extraordinary mechanical properties of spider dragline silk.</title>
        <authorList>
            <person name="Kono N."/>
            <person name="Nakamura H."/>
            <person name="Mori M."/>
            <person name="Yoshida Y."/>
            <person name="Ohtoshi R."/>
            <person name="Malay A.D."/>
            <person name="Moran D.A.P."/>
            <person name="Tomita M."/>
            <person name="Numata K."/>
            <person name="Arakawa K."/>
        </authorList>
    </citation>
    <scope>NUCLEOTIDE SEQUENCE</scope>
</reference>
<organism evidence="1 2">
    <name type="scientific">Nephila pilipes</name>
    <name type="common">Giant wood spider</name>
    <name type="synonym">Nephila maculata</name>
    <dbReference type="NCBI Taxonomy" id="299642"/>
    <lineage>
        <taxon>Eukaryota</taxon>
        <taxon>Metazoa</taxon>
        <taxon>Ecdysozoa</taxon>
        <taxon>Arthropoda</taxon>
        <taxon>Chelicerata</taxon>
        <taxon>Arachnida</taxon>
        <taxon>Araneae</taxon>
        <taxon>Araneomorphae</taxon>
        <taxon>Entelegynae</taxon>
        <taxon>Araneoidea</taxon>
        <taxon>Nephilidae</taxon>
        <taxon>Nephila</taxon>
    </lineage>
</organism>
<evidence type="ECO:0000313" key="1">
    <source>
        <dbReference type="EMBL" id="GFS36328.1"/>
    </source>
</evidence>
<dbReference type="AlphaFoldDB" id="A0A8X6MAZ4"/>
<sequence>MSTSLLFSEALKARKRPPNSYDVLYDCGQTQVCDCKGYSRFETCYLQLTEVSQQLHEYLIDVRLNQIIDFFIIVIRFRCARAIRE</sequence>
<dbReference type="EMBL" id="BMAW01088743">
    <property type="protein sequence ID" value="GFS36328.1"/>
    <property type="molecule type" value="Genomic_DNA"/>
</dbReference>
<keyword evidence="2" id="KW-1185">Reference proteome</keyword>
<comment type="caution">
    <text evidence="1">The sequence shown here is derived from an EMBL/GenBank/DDBJ whole genome shotgun (WGS) entry which is preliminary data.</text>
</comment>
<accession>A0A8X6MAZ4</accession>
<proteinExistence type="predicted"/>